<dbReference type="AlphaFoldDB" id="A0A3N0YDI4"/>
<accession>A0A3N0YDI4</accession>
<name>A0A3N0YDI4_ANAGA</name>
<dbReference type="Proteomes" id="UP000281406">
    <property type="component" value="Unassembled WGS sequence"/>
</dbReference>
<dbReference type="OrthoDB" id="9907969at2759"/>
<comment type="caution">
    <text evidence="1">The sequence shown here is derived from an EMBL/GenBank/DDBJ whole genome shotgun (WGS) entry which is preliminary data.</text>
</comment>
<dbReference type="GO" id="GO:0050806">
    <property type="term" value="P:positive regulation of synaptic transmission"/>
    <property type="evidence" value="ECO:0007669"/>
    <property type="project" value="TreeGrafter"/>
</dbReference>
<dbReference type="GO" id="GO:0009986">
    <property type="term" value="C:cell surface"/>
    <property type="evidence" value="ECO:0007669"/>
    <property type="project" value="TreeGrafter"/>
</dbReference>
<gene>
    <name evidence="1" type="ORF">DPX16_5348</name>
</gene>
<protein>
    <submittedName>
        <fullName evidence="1">Calsyntenin-2</fullName>
    </submittedName>
</protein>
<evidence type="ECO:0000313" key="1">
    <source>
        <dbReference type="EMBL" id="ROL44154.1"/>
    </source>
</evidence>
<proteinExistence type="predicted"/>
<dbReference type="GO" id="GO:0051965">
    <property type="term" value="P:positive regulation of synapse assembly"/>
    <property type="evidence" value="ECO:0007669"/>
    <property type="project" value="TreeGrafter"/>
</dbReference>
<dbReference type="PANTHER" id="PTHR14139">
    <property type="entry name" value="CALSYNTENIN"/>
    <property type="match status" value="1"/>
</dbReference>
<sequence>MRIVSNGVQPYIVQTGVDTDGETQEEVTTFRMKLDVSEWLVDKLNKHKPWIETSYHGVISENMDTVLLDPPLVALDKDAPVPYAAKMRIVSNGVQLYIVQTGVGTDGETQEEVTTFRMKLDVSERLANKTQARMRSRETMDGLQKPHMRVKIEGCSERESQRLQFRQLYCVPFIEAGPELNDENVFDRVWTVLS</sequence>
<organism evidence="1 2">
    <name type="scientific">Anabarilius grahami</name>
    <name type="common">Kanglang fish</name>
    <name type="synonym">Barilius grahami</name>
    <dbReference type="NCBI Taxonomy" id="495550"/>
    <lineage>
        <taxon>Eukaryota</taxon>
        <taxon>Metazoa</taxon>
        <taxon>Chordata</taxon>
        <taxon>Craniata</taxon>
        <taxon>Vertebrata</taxon>
        <taxon>Euteleostomi</taxon>
        <taxon>Actinopterygii</taxon>
        <taxon>Neopterygii</taxon>
        <taxon>Teleostei</taxon>
        <taxon>Ostariophysi</taxon>
        <taxon>Cypriniformes</taxon>
        <taxon>Xenocyprididae</taxon>
        <taxon>Xenocypridinae</taxon>
        <taxon>Xenocypridinae incertae sedis</taxon>
        <taxon>Anabarilius</taxon>
    </lineage>
</organism>
<dbReference type="GO" id="GO:0045211">
    <property type="term" value="C:postsynaptic membrane"/>
    <property type="evidence" value="ECO:0007669"/>
    <property type="project" value="TreeGrafter"/>
</dbReference>
<keyword evidence="2" id="KW-1185">Reference proteome</keyword>
<dbReference type="PANTHER" id="PTHR14139:SF3">
    <property type="entry name" value="CALSYNTENIN-2"/>
    <property type="match status" value="1"/>
</dbReference>
<reference evidence="1 2" key="1">
    <citation type="submission" date="2018-10" db="EMBL/GenBank/DDBJ databases">
        <title>Genome assembly for a Yunnan-Guizhou Plateau 3E fish, Anabarilius grahami (Regan), and its evolutionary and genetic applications.</title>
        <authorList>
            <person name="Jiang W."/>
        </authorList>
    </citation>
    <scope>NUCLEOTIDE SEQUENCE [LARGE SCALE GENOMIC DNA]</scope>
    <source>
        <strain evidence="1">AG-KIZ</strain>
        <tissue evidence="1">Muscle</tissue>
    </source>
</reference>
<dbReference type="EMBL" id="RJVU01046797">
    <property type="protein sequence ID" value="ROL44154.1"/>
    <property type="molecule type" value="Genomic_DNA"/>
</dbReference>
<evidence type="ECO:0000313" key="2">
    <source>
        <dbReference type="Proteomes" id="UP000281406"/>
    </source>
</evidence>